<dbReference type="SUPFAM" id="SSF50118">
    <property type="entry name" value="Cell growth inhibitor/plasmid maintenance toxic component"/>
    <property type="match status" value="1"/>
</dbReference>
<comment type="caution">
    <text evidence="8">The sequence shown here is derived from an EMBL/GenBank/DDBJ whole genome shotgun (WGS) entry which is preliminary data.</text>
</comment>
<organism evidence="8 9">
    <name type="scientific">Sphingobium chlorophenolicum</name>
    <dbReference type="NCBI Taxonomy" id="46429"/>
    <lineage>
        <taxon>Bacteria</taxon>
        <taxon>Pseudomonadati</taxon>
        <taxon>Pseudomonadota</taxon>
        <taxon>Alphaproteobacteria</taxon>
        <taxon>Sphingomonadales</taxon>
        <taxon>Sphingomonadaceae</taxon>
        <taxon>Sphingobium</taxon>
    </lineage>
</organism>
<evidence type="ECO:0000256" key="6">
    <source>
        <dbReference type="ARBA" id="ARBA00029628"/>
    </source>
</evidence>
<sequence length="99" mass="10491">MAKFDVYCQKNGGAFVLDCQADLLGDLNTRLVVPLLPLGDAPEPAARLNPIFEVEGAHFVMVTQFAASVPMGELGEIVQSLGSERDAIGAALDMLIIGF</sequence>
<dbReference type="Pfam" id="PF01845">
    <property type="entry name" value="CcdB"/>
    <property type="match status" value="1"/>
</dbReference>
<dbReference type="InterPro" id="IPR002712">
    <property type="entry name" value="CcdB"/>
</dbReference>
<dbReference type="GO" id="GO:0006276">
    <property type="term" value="P:plasmid maintenance"/>
    <property type="evidence" value="ECO:0007669"/>
    <property type="project" value="InterPro"/>
</dbReference>
<evidence type="ECO:0000256" key="7">
    <source>
        <dbReference type="ARBA" id="ARBA00033135"/>
    </source>
</evidence>
<keyword evidence="4" id="KW-0805">Transcription regulation</keyword>
<dbReference type="eggNOG" id="ENOG5032YCB">
    <property type="taxonomic scope" value="Bacteria"/>
</dbReference>
<name>A0A081RFF2_SPHCR</name>
<evidence type="ECO:0000256" key="5">
    <source>
        <dbReference type="ARBA" id="ARBA00023163"/>
    </source>
</evidence>
<accession>A0A081RFF2</accession>
<evidence type="ECO:0000256" key="4">
    <source>
        <dbReference type="ARBA" id="ARBA00023015"/>
    </source>
</evidence>
<protein>
    <recommendedName>
        <fullName evidence="2">Toxin CcdB</fullName>
    </recommendedName>
    <alternativeName>
        <fullName evidence="7">Cytotoxic protein CcdB</fullName>
    </alternativeName>
    <alternativeName>
        <fullName evidence="6">Protein LetD</fullName>
    </alternativeName>
</protein>
<dbReference type="Proteomes" id="UP000028411">
    <property type="component" value="Unassembled WGS sequence"/>
</dbReference>
<dbReference type="InterPro" id="IPR011067">
    <property type="entry name" value="Plasmid_toxin/cell-grow_inhib"/>
</dbReference>
<dbReference type="Gene3D" id="2.30.30.110">
    <property type="match status" value="1"/>
</dbReference>
<gene>
    <name evidence="8" type="ORF">BV95_01797</name>
</gene>
<evidence type="ECO:0000313" key="9">
    <source>
        <dbReference type="Proteomes" id="UP000028411"/>
    </source>
</evidence>
<comment type="similarity">
    <text evidence="1">Belongs to the CcdB toxin family.</text>
</comment>
<dbReference type="AlphaFoldDB" id="A0A081RFF2"/>
<evidence type="ECO:0000313" key="8">
    <source>
        <dbReference type="EMBL" id="KEQ53925.1"/>
    </source>
</evidence>
<evidence type="ECO:0000256" key="2">
    <source>
        <dbReference type="ARBA" id="ARBA00015075"/>
    </source>
</evidence>
<dbReference type="EMBL" id="JFHR01000016">
    <property type="protein sequence ID" value="KEQ53925.1"/>
    <property type="molecule type" value="Genomic_DNA"/>
</dbReference>
<dbReference type="PATRIC" id="fig|46429.4.peg.1763"/>
<evidence type="ECO:0000256" key="1">
    <source>
        <dbReference type="ARBA" id="ARBA00005230"/>
    </source>
</evidence>
<proteinExistence type="inferred from homology"/>
<evidence type="ECO:0000256" key="3">
    <source>
        <dbReference type="ARBA" id="ARBA00022491"/>
    </source>
</evidence>
<dbReference type="OrthoDB" id="9813510at2"/>
<reference evidence="8 9" key="1">
    <citation type="submission" date="2014-02" db="EMBL/GenBank/DDBJ databases">
        <title>Whole genome sequence of Sphingobium chlorophenolicum NBRC 16172.</title>
        <authorList>
            <person name="Gan H.M."/>
            <person name="Gan H.Y."/>
            <person name="Chew T.H."/>
            <person name="Savka M.A."/>
        </authorList>
    </citation>
    <scope>NUCLEOTIDE SEQUENCE [LARGE SCALE GENOMIC DNA]</scope>
    <source>
        <strain evidence="8 9">NBRC 16172</strain>
    </source>
</reference>
<keyword evidence="3" id="KW-0678">Repressor</keyword>
<dbReference type="RefSeq" id="WP_037450246.1">
    <property type="nucleotide sequence ID" value="NZ_JFHR01000016.1"/>
</dbReference>
<dbReference type="GO" id="GO:0008657">
    <property type="term" value="F:DNA topoisomerase type II (double strand cut, ATP-hydrolyzing) inhibitor activity"/>
    <property type="evidence" value="ECO:0007669"/>
    <property type="project" value="InterPro"/>
</dbReference>
<keyword evidence="5" id="KW-0804">Transcription</keyword>